<reference evidence="3" key="1">
    <citation type="journal article" date="2018" name="Nat. Microbiol.">
        <title>Leveraging single-cell genomics to expand the fungal tree of life.</title>
        <authorList>
            <person name="Ahrendt S.R."/>
            <person name="Quandt C.A."/>
            <person name="Ciobanu D."/>
            <person name="Clum A."/>
            <person name="Salamov A."/>
            <person name="Andreopoulos B."/>
            <person name="Cheng J.F."/>
            <person name="Woyke T."/>
            <person name="Pelin A."/>
            <person name="Henrissat B."/>
            <person name="Reynolds N.K."/>
            <person name="Benny G.L."/>
            <person name="Smith M.E."/>
            <person name="James T.Y."/>
            <person name="Grigoriev I.V."/>
        </authorList>
    </citation>
    <scope>NUCLEOTIDE SEQUENCE [LARGE SCALE GENOMIC DNA]</scope>
</reference>
<feature type="compositionally biased region" description="Basic and acidic residues" evidence="1">
    <location>
        <begin position="340"/>
        <end position="351"/>
    </location>
</feature>
<sequence>MRHLVSGGYFEVEDETSRKVWVQEGDMALGVAKGNSLKPGMTHGTILSRPGLHSSMVAADSIKCIVRGFAMAEILDVGPTTIVWILEVRKVDPTSGMVMVSVRTCDLGTELWHPSFWVLSTFNITFCIRKPDIMEVIFPQALLPTPPDWSTAFANMLAEALIGGREGVGSNSVKWWELSWRGARRRWAGKGSENGRTSSPKHVPTDPPPTSPPPPPPSVAIGTLAAKIGCALAGMCLRMVKGDEEDGLDGELPGVKSQDPSENVWKMVLSSPKGGGNKPSQNSLRLSGDKREGGAIGATPSIYESLRTSPTPTLPRLPTTTTATLTLLGEEVKTGQSGGRSERSGGGEILKRRGRMEFTSAPNTSFTCGKEKGQGITKQAKESKNLPNPIRGQRGRSNLRSPKISIGRMEVTSANVANILDTSADHQLNADGLNPSTRSF</sequence>
<dbReference type="AlphaFoldDB" id="A0A4P9W6S9"/>
<feature type="compositionally biased region" description="Pro residues" evidence="1">
    <location>
        <begin position="205"/>
        <end position="218"/>
    </location>
</feature>
<gene>
    <name evidence="2" type="ORF">BDK51DRAFT_30192</name>
</gene>
<feature type="region of interest" description="Disordered" evidence="1">
    <location>
        <begin position="187"/>
        <end position="220"/>
    </location>
</feature>
<evidence type="ECO:0000313" key="2">
    <source>
        <dbReference type="EMBL" id="RKO87722.1"/>
    </source>
</evidence>
<dbReference type="EMBL" id="KZ997202">
    <property type="protein sequence ID" value="RKO87722.1"/>
    <property type="molecule type" value="Genomic_DNA"/>
</dbReference>
<dbReference type="Proteomes" id="UP000269721">
    <property type="component" value="Unassembled WGS sequence"/>
</dbReference>
<keyword evidence="3" id="KW-1185">Reference proteome</keyword>
<feature type="region of interest" description="Disordered" evidence="1">
    <location>
        <begin position="269"/>
        <end position="297"/>
    </location>
</feature>
<evidence type="ECO:0000256" key="1">
    <source>
        <dbReference type="SAM" id="MobiDB-lite"/>
    </source>
</evidence>
<feature type="compositionally biased region" description="Basic and acidic residues" evidence="1">
    <location>
        <begin position="369"/>
        <end position="384"/>
    </location>
</feature>
<accession>A0A4P9W6S9</accession>
<feature type="region of interest" description="Disordered" evidence="1">
    <location>
        <begin position="332"/>
        <end position="402"/>
    </location>
</feature>
<organism evidence="2 3">
    <name type="scientific">Blyttiomyces helicus</name>
    <dbReference type="NCBI Taxonomy" id="388810"/>
    <lineage>
        <taxon>Eukaryota</taxon>
        <taxon>Fungi</taxon>
        <taxon>Fungi incertae sedis</taxon>
        <taxon>Chytridiomycota</taxon>
        <taxon>Chytridiomycota incertae sedis</taxon>
        <taxon>Chytridiomycetes</taxon>
        <taxon>Chytridiomycetes incertae sedis</taxon>
        <taxon>Blyttiomyces</taxon>
    </lineage>
</organism>
<evidence type="ECO:0000313" key="3">
    <source>
        <dbReference type="Proteomes" id="UP000269721"/>
    </source>
</evidence>
<protein>
    <submittedName>
        <fullName evidence="2">Uncharacterized protein</fullName>
    </submittedName>
</protein>
<proteinExistence type="predicted"/>
<name>A0A4P9W6S9_9FUNG</name>